<dbReference type="InterPro" id="IPR013126">
    <property type="entry name" value="Hsp_70_fam"/>
</dbReference>
<gene>
    <name evidence="3" type="ORF">LTR36_004619</name>
</gene>
<reference evidence="3 4" key="1">
    <citation type="submission" date="2021-11" db="EMBL/GenBank/DDBJ databases">
        <title>Black yeast isolated from Biological Soil Crust.</title>
        <authorList>
            <person name="Kurbessoian T."/>
        </authorList>
    </citation>
    <scope>NUCLEOTIDE SEQUENCE [LARGE SCALE GENOMIC DNA]</scope>
    <source>
        <strain evidence="3 4">CCFEE 5522</strain>
    </source>
</reference>
<evidence type="ECO:0000256" key="1">
    <source>
        <dbReference type="ARBA" id="ARBA00022741"/>
    </source>
</evidence>
<dbReference type="PANTHER" id="PTHR14187">
    <property type="entry name" value="ALPHA KINASE/ELONGATION FACTOR 2 KINASE"/>
    <property type="match status" value="1"/>
</dbReference>
<organism evidence="3 4">
    <name type="scientific">Oleoguttula mirabilis</name>
    <dbReference type="NCBI Taxonomy" id="1507867"/>
    <lineage>
        <taxon>Eukaryota</taxon>
        <taxon>Fungi</taxon>
        <taxon>Dikarya</taxon>
        <taxon>Ascomycota</taxon>
        <taxon>Pezizomycotina</taxon>
        <taxon>Dothideomycetes</taxon>
        <taxon>Dothideomycetidae</taxon>
        <taxon>Mycosphaerellales</taxon>
        <taxon>Teratosphaeriaceae</taxon>
        <taxon>Oleoguttula</taxon>
    </lineage>
</organism>
<keyword evidence="2" id="KW-0067">ATP-binding</keyword>
<keyword evidence="4" id="KW-1185">Reference proteome</keyword>
<accession>A0AAV9JGE0</accession>
<dbReference type="SUPFAM" id="SSF53067">
    <property type="entry name" value="Actin-like ATPase domain"/>
    <property type="match status" value="2"/>
</dbReference>
<comment type="caution">
    <text evidence="3">The sequence shown here is derived from an EMBL/GenBank/DDBJ whole genome shotgun (WGS) entry which is preliminary data.</text>
</comment>
<dbReference type="Proteomes" id="UP001324427">
    <property type="component" value="Unassembled WGS sequence"/>
</dbReference>
<dbReference type="Gene3D" id="3.90.640.10">
    <property type="entry name" value="Actin, Chain A, domain 4"/>
    <property type="match status" value="1"/>
</dbReference>
<evidence type="ECO:0000256" key="2">
    <source>
        <dbReference type="ARBA" id="ARBA00022840"/>
    </source>
</evidence>
<dbReference type="GO" id="GO:0140662">
    <property type="term" value="F:ATP-dependent protein folding chaperone"/>
    <property type="evidence" value="ECO:0007669"/>
    <property type="project" value="InterPro"/>
</dbReference>
<dbReference type="Gene3D" id="3.30.420.40">
    <property type="match status" value="2"/>
</dbReference>
<name>A0AAV9JGE0_9PEZI</name>
<proteinExistence type="predicted"/>
<dbReference type="Pfam" id="PF00012">
    <property type="entry name" value="HSP70"/>
    <property type="match status" value="1"/>
</dbReference>
<evidence type="ECO:0000313" key="3">
    <source>
        <dbReference type="EMBL" id="KAK4544121.1"/>
    </source>
</evidence>
<sequence>MDRKAPSDTLVIGIDFGTTFSGAAAAYSANPEAPDEIAVIKTWPGGNNITSDKVPSEVTYGQGSSAATPDTHRLRLDGHDDRRLRFTQFPLNGGQSSFPGDTFAFDAFNTKLDVAQLADTTDPADAGHTRWGFQIRPDEQRLRCLKLFLDPHQPIPSYVSIEDMKNQLTASGKNVGTAVTEYLRLLFTHTKEILARRYGEQFIATTKHQVVLTVPAVWSDTAKDATLKAAEAAGMGDDIKLISEPEAAAVYTLQVIQPSHLTIGHNFVVVDAGGGTVDLITYGIKQLTPLRLEEMVPGSGGCCGAALLNERFRQFVRSKLGDANFSDICQTKPRSWLMALKYFEDYVKRNFNPSEQAVFNIPFPGVSDSRESGIEQGFMRMTSADVGSLFRPIIEDIVGLIEGQLGELHAMGHKAKGLILVGGFGQSECLLKCLRNRFSGGEQGLEVMQPVNAWTAVVRGAVLRRLEGTELVLHRKARRHYGVKCNTAFVAGIHDVGRKVWDDLEKCWHATNEMRWYIAKGDTVCSTQPILFPFYRCFALGASRTVTDELIICDDNFAPSVYSSAPGSATRVVCKMVVNLQSVPKHLWKELTNSSGERYDRLDYKVGMQIESGGLRFDCRVDGVVYGKATATFR</sequence>
<protein>
    <recommendedName>
        <fullName evidence="5">Actin-like ATPase domain-containing protein</fullName>
    </recommendedName>
</protein>
<keyword evidence="1" id="KW-0547">Nucleotide-binding</keyword>
<dbReference type="EMBL" id="JAVFHQ010000027">
    <property type="protein sequence ID" value="KAK4544121.1"/>
    <property type="molecule type" value="Genomic_DNA"/>
</dbReference>
<dbReference type="CDD" id="cd10170">
    <property type="entry name" value="ASKHA_NBD_HSP70"/>
    <property type="match status" value="1"/>
</dbReference>
<dbReference type="GO" id="GO:0005524">
    <property type="term" value="F:ATP binding"/>
    <property type="evidence" value="ECO:0007669"/>
    <property type="project" value="UniProtKB-KW"/>
</dbReference>
<evidence type="ECO:0008006" key="5">
    <source>
        <dbReference type="Google" id="ProtNLM"/>
    </source>
</evidence>
<evidence type="ECO:0000313" key="4">
    <source>
        <dbReference type="Proteomes" id="UP001324427"/>
    </source>
</evidence>
<dbReference type="InterPro" id="IPR043129">
    <property type="entry name" value="ATPase_NBD"/>
</dbReference>
<dbReference type="PANTHER" id="PTHR14187:SF82">
    <property type="entry name" value="FAMILY CHAPERONE, PUTATIVE (AFU_ORTHOLOGUE AFUA_7G08575)-RELATED"/>
    <property type="match status" value="1"/>
</dbReference>
<dbReference type="AlphaFoldDB" id="A0AAV9JGE0"/>